<name>A0A6M3ITL2_9ZZZZ</name>
<organism evidence="1">
    <name type="scientific">viral metagenome</name>
    <dbReference type="NCBI Taxonomy" id="1070528"/>
    <lineage>
        <taxon>unclassified sequences</taxon>
        <taxon>metagenomes</taxon>
        <taxon>organismal metagenomes</taxon>
    </lineage>
</organism>
<accession>A0A6M3ITL2</accession>
<evidence type="ECO:0000313" key="1">
    <source>
        <dbReference type="EMBL" id="QJA60724.1"/>
    </source>
</evidence>
<protein>
    <submittedName>
        <fullName evidence="1">Uncharacterized protein</fullName>
    </submittedName>
</protein>
<sequence>MEKAVLFHGDCTLYKVDSIPAKAKELKWVKGFVLEKGEGVHTHTIEDECGLYEVDGVLYLKVETPIHINHEEHGLQTLEPGLYRKDLEREFDYEDMEARNTRD</sequence>
<reference evidence="1" key="1">
    <citation type="submission" date="2020-03" db="EMBL/GenBank/DDBJ databases">
        <title>The deep terrestrial virosphere.</title>
        <authorList>
            <person name="Holmfeldt K."/>
            <person name="Nilsson E."/>
            <person name="Simone D."/>
            <person name="Lopez-Fernandez M."/>
            <person name="Wu X."/>
            <person name="de Brujin I."/>
            <person name="Lundin D."/>
            <person name="Andersson A."/>
            <person name="Bertilsson S."/>
            <person name="Dopson M."/>
        </authorList>
    </citation>
    <scope>NUCLEOTIDE SEQUENCE</scope>
    <source>
        <strain evidence="1">MM415B01067</strain>
    </source>
</reference>
<dbReference type="AlphaFoldDB" id="A0A6M3ITL2"/>
<gene>
    <name evidence="1" type="ORF">MM415B01067_0025</name>
</gene>
<dbReference type="EMBL" id="MT141418">
    <property type="protein sequence ID" value="QJA60724.1"/>
    <property type="molecule type" value="Genomic_DNA"/>
</dbReference>
<proteinExistence type="predicted"/>